<comment type="caution">
    <text evidence="1">The sequence shown here is derived from an EMBL/GenBank/DDBJ whole genome shotgun (WGS) entry which is preliminary data.</text>
</comment>
<evidence type="ECO:0000313" key="2">
    <source>
        <dbReference type="Proteomes" id="UP000499080"/>
    </source>
</evidence>
<evidence type="ECO:0000313" key="1">
    <source>
        <dbReference type="EMBL" id="GBM74658.1"/>
    </source>
</evidence>
<reference evidence="1 2" key="1">
    <citation type="journal article" date="2019" name="Sci. Rep.">
        <title>Orb-weaving spider Araneus ventricosus genome elucidates the spidroin gene catalogue.</title>
        <authorList>
            <person name="Kono N."/>
            <person name="Nakamura H."/>
            <person name="Ohtoshi R."/>
            <person name="Moran D.A.P."/>
            <person name="Shinohara A."/>
            <person name="Yoshida Y."/>
            <person name="Fujiwara M."/>
            <person name="Mori M."/>
            <person name="Tomita M."/>
            <person name="Arakawa K."/>
        </authorList>
    </citation>
    <scope>NUCLEOTIDE SEQUENCE [LARGE SCALE GENOMIC DNA]</scope>
</reference>
<dbReference type="Proteomes" id="UP000499080">
    <property type="component" value="Unassembled WGS sequence"/>
</dbReference>
<dbReference type="EMBL" id="BGPR01002509">
    <property type="protein sequence ID" value="GBM74658.1"/>
    <property type="molecule type" value="Genomic_DNA"/>
</dbReference>
<sequence>MGTRDGYRWNVPVGLDAPVSVSYRSPPWFGHRPRLKVSRPSLGSRFEPLSPRPLSEFYFVRDPLLRRWRPFRIVRVVPSAGVRTFPSVRFQNQVRNQSFRRDGHSRRVPFESLRPKRLSGIGFVSLTRRVSARSSFKYSRLGLGISVPNRARAWVRVSINPESCVQCTALAGLCVLVVREDLSHFEISDF</sequence>
<organism evidence="1 2">
    <name type="scientific">Araneus ventricosus</name>
    <name type="common">Orbweaver spider</name>
    <name type="synonym">Epeira ventricosa</name>
    <dbReference type="NCBI Taxonomy" id="182803"/>
    <lineage>
        <taxon>Eukaryota</taxon>
        <taxon>Metazoa</taxon>
        <taxon>Ecdysozoa</taxon>
        <taxon>Arthropoda</taxon>
        <taxon>Chelicerata</taxon>
        <taxon>Arachnida</taxon>
        <taxon>Araneae</taxon>
        <taxon>Araneomorphae</taxon>
        <taxon>Entelegynae</taxon>
        <taxon>Araneoidea</taxon>
        <taxon>Araneidae</taxon>
        <taxon>Araneus</taxon>
    </lineage>
</organism>
<protein>
    <submittedName>
        <fullName evidence="1">Uncharacterized protein</fullName>
    </submittedName>
</protein>
<accession>A0A4Y2IAC9</accession>
<proteinExistence type="predicted"/>
<dbReference type="AlphaFoldDB" id="A0A4Y2IAC9"/>
<gene>
    <name evidence="1" type="ORF">AVEN_58500_1</name>
</gene>
<keyword evidence="2" id="KW-1185">Reference proteome</keyword>
<name>A0A4Y2IAC9_ARAVE</name>